<dbReference type="InterPro" id="IPR027417">
    <property type="entry name" value="P-loop_NTPase"/>
</dbReference>
<comment type="caution">
    <text evidence="1">The sequence shown here is derived from an EMBL/GenBank/DDBJ whole genome shotgun (WGS) entry which is preliminary data.</text>
</comment>
<dbReference type="AlphaFoldDB" id="E7GE36"/>
<dbReference type="Pfam" id="PF13238">
    <property type="entry name" value="AAA_18"/>
    <property type="match status" value="1"/>
</dbReference>
<sequence length="168" mass="19352">MKKLILIGGTMGVGKTATSSLLKQKLNQSVFLDGDWCWDMHPFVVNRETKAMVMNNIVYQLNQFISCSEIENIIFCWVMHEQSIIDEILSRVDINHCHVYTFSLICSDDTLKAHLQTDIDAGIRSQDIIERSLERMKLYKQLNTIKIDISHSTIDETAEKIYKILNAK</sequence>
<keyword evidence="2" id="KW-1185">Reference proteome</keyword>
<reference evidence="1 2" key="1">
    <citation type="submission" date="2010-12" db="EMBL/GenBank/DDBJ databases">
        <title>The Genome Sequence of Coprobacillus sp. strain 29_1.</title>
        <authorList>
            <consortium name="The Broad Institute Genome Sequencing Platform"/>
            <person name="Earl A."/>
            <person name="Ward D."/>
            <person name="Feldgarden M."/>
            <person name="Gevers D."/>
            <person name="Daigneault M."/>
            <person name="Sibley C.D."/>
            <person name="White A."/>
            <person name="Strauss J."/>
            <person name="Allen-Vercoe E."/>
            <person name="Young S.K."/>
            <person name="Zeng Q."/>
            <person name="Gargeya S."/>
            <person name="Fitzgerald M."/>
            <person name="Haas B."/>
            <person name="Abouelleil A."/>
            <person name="Alvarado L."/>
            <person name="Arachchi H.M."/>
            <person name="Berlin A."/>
            <person name="Brown A."/>
            <person name="Chapman S.B."/>
            <person name="Chen Z."/>
            <person name="Dunbar C."/>
            <person name="Freedman E."/>
            <person name="Gearin G."/>
            <person name="Gellesch M."/>
            <person name="Goldberg J."/>
            <person name="Griggs A."/>
            <person name="Gujja S."/>
            <person name="Heilman E."/>
            <person name="Heiman D."/>
            <person name="Howarth C."/>
            <person name="Larson L."/>
            <person name="Lui A."/>
            <person name="MacDonald P.J.P."/>
            <person name="Mehta T."/>
            <person name="Montmayeur A."/>
            <person name="Murphy C."/>
            <person name="Neiman D."/>
            <person name="Pearson M."/>
            <person name="Priest M."/>
            <person name="Roberts A."/>
            <person name="Saif S."/>
            <person name="Shea T."/>
            <person name="Shenoy N."/>
            <person name="Sisk P."/>
            <person name="Stolte C."/>
            <person name="Sykes S."/>
            <person name="White J."/>
            <person name="Yandava C."/>
            <person name="Nusbaum C."/>
            <person name="Birren B."/>
        </authorList>
    </citation>
    <scope>NUCLEOTIDE SEQUENCE [LARGE SCALE GENOMIC DNA]</scope>
    <source>
        <strain evidence="1 2">29_1</strain>
    </source>
</reference>
<protein>
    <submittedName>
        <fullName evidence="1">Uridine kinase</fullName>
    </submittedName>
</protein>
<dbReference type="OrthoDB" id="9790407at2"/>
<dbReference type="eggNOG" id="COG0703">
    <property type="taxonomic scope" value="Bacteria"/>
</dbReference>
<dbReference type="HOGENOM" id="CLU_102890_0_0_9"/>
<dbReference type="STRING" id="100884.GCA_000269565_02517"/>
<dbReference type="GeneID" id="78230330"/>
<dbReference type="SUPFAM" id="SSF52540">
    <property type="entry name" value="P-loop containing nucleoside triphosphate hydrolases"/>
    <property type="match status" value="1"/>
</dbReference>
<dbReference type="RefSeq" id="WP_008790116.1">
    <property type="nucleotide sequence ID" value="NZ_AKCB01000001.1"/>
</dbReference>
<dbReference type="Proteomes" id="UP000003157">
    <property type="component" value="Unassembled WGS sequence"/>
</dbReference>
<gene>
    <name evidence="1" type="ORF">HMPREF9488_03029</name>
</gene>
<evidence type="ECO:0000313" key="1">
    <source>
        <dbReference type="EMBL" id="EFW03839.1"/>
    </source>
</evidence>
<organism evidence="1 2">
    <name type="scientific">Coprobacillus cateniformis</name>
    <dbReference type="NCBI Taxonomy" id="100884"/>
    <lineage>
        <taxon>Bacteria</taxon>
        <taxon>Bacillati</taxon>
        <taxon>Bacillota</taxon>
        <taxon>Erysipelotrichia</taxon>
        <taxon>Erysipelotrichales</taxon>
        <taxon>Coprobacillaceae</taxon>
        <taxon>Coprobacillus</taxon>
    </lineage>
</organism>
<name>E7GE36_9FIRM</name>
<evidence type="ECO:0000313" key="2">
    <source>
        <dbReference type="Proteomes" id="UP000003157"/>
    </source>
</evidence>
<proteinExistence type="predicted"/>
<dbReference type="EMBL" id="ADKX01000043">
    <property type="protein sequence ID" value="EFW03839.1"/>
    <property type="molecule type" value="Genomic_DNA"/>
</dbReference>
<accession>E7GE36</accession>
<keyword evidence="1" id="KW-0808">Transferase</keyword>
<dbReference type="Gene3D" id="3.40.50.300">
    <property type="entry name" value="P-loop containing nucleotide triphosphate hydrolases"/>
    <property type="match status" value="1"/>
</dbReference>
<keyword evidence="1" id="KW-0418">Kinase</keyword>
<dbReference type="GO" id="GO:0016301">
    <property type="term" value="F:kinase activity"/>
    <property type="evidence" value="ECO:0007669"/>
    <property type="project" value="UniProtKB-KW"/>
</dbReference>